<reference evidence="1 2" key="2">
    <citation type="submission" date="2020-07" db="EMBL/GenBank/DDBJ databases">
        <title>Genome assembly of wild tea tree DASZ reveals pedigree and selection history of tea varieties.</title>
        <authorList>
            <person name="Zhang W."/>
        </authorList>
    </citation>
    <scope>NUCLEOTIDE SEQUENCE [LARGE SCALE GENOMIC DNA]</scope>
    <source>
        <strain evidence="2">cv. G240</strain>
        <tissue evidence="1">Leaf</tissue>
    </source>
</reference>
<name>A0A7J7GMI9_CAMSI</name>
<organism evidence="1 2">
    <name type="scientific">Camellia sinensis</name>
    <name type="common">Tea plant</name>
    <name type="synonym">Thea sinensis</name>
    <dbReference type="NCBI Taxonomy" id="4442"/>
    <lineage>
        <taxon>Eukaryota</taxon>
        <taxon>Viridiplantae</taxon>
        <taxon>Streptophyta</taxon>
        <taxon>Embryophyta</taxon>
        <taxon>Tracheophyta</taxon>
        <taxon>Spermatophyta</taxon>
        <taxon>Magnoliopsida</taxon>
        <taxon>eudicotyledons</taxon>
        <taxon>Gunneridae</taxon>
        <taxon>Pentapetalae</taxon>
        <taxon>asterids</taxon>
        <taxon>Ericales</taxon>
        <taxon>Theaceae</taxon>
        <taxon>Camellia</taxon>
    </lineage>
</organism>
<dbReference type="AlphaFoldDB" id="A0A7J7GMI9"/>
<protein>
    <submittedName>
        <fullName evidence="1">Uncharacterized protein</fullName>
    </submittedName>
</protein>
<dbReference type="Proteomes" id="UP000593564">
    <property type="component" value="Unassembled WGS sequence"/>
</dbReference>
<gene>
    <name evidence="1" type="ORF">HYC85_019651</name>
</gene>
<proteinExistence type="predicted"/>
<evidence type="ECO:0000313" key="2">
    <source>
        <dbReference type="Proteomes" id="UP000593564"/>
    </source>
</evidence>
<comment type="caution">
    <text evidence="1">The sequence shown here is derived from an EMBL/GenBank/DDBJ whole genome shotgun (WGS) entry which is preliminary data.</text>
</comment>
<sequence>MGGFECGLLGECVGQSWYRITVNGSSFVCKYGLKAHSILFAGVILLIREYRLKGRFSVTALVKSLMKRSDRSIICLKLPGCCSEEALFYAADDPVEMYALLSWTGLVLRISGSTRQKLDRDCGARLSPRSRITDETRQGTRS</sequence>
<dbReference type="EMBL" id="JACBKZ010000009">
    <property type="protein sequence ID" value="KAF5942009.1"/>
    <property type="molecule type" value="Genomic_DNA"/>
</dbReference>
<accession>A0A7J7GMI9</accession>
<reference evidence="2" key="1">
    <citation type="journal article" date="2020" name="Nat. Commun.">
        <title>Genome assembly of wild tea tree DASZ reveals pedigree and selection history of tea varieties.</title>
        <authorList>
            <person name="Zhang W."/>
            <person name="Zhang Y."/>
            <person name="Qiu H."/>
            <person name="Guo Y."/>
            <person name="Wan H."/>
            <person name="Zhang X."/>
            <person name="Scossa F."/>
            <person name="Alseekh S."/>
            <person name="Zhang Q."/>
            <person name="Wang P."/>
            <person name="Xu L."/>
            <person name="Schmidt M.H."/>
            <person name="Jia X."/>
            <person name="Li D."/>
            <person name="Zhu A."/>
            <person name="Guo F."/>
            <person name="Chen W."/>
            <person name="Ni D."/>
            <person name="Usadel B."/>
            <person name="Fernie A.R."/>
            <person name="Wen W."/>
        </authorList>
    </citation>
    <scope>NUCLEOTIDE SEQUENCE [LARGE SCALE GENOMIC DNA]</scope>
    <source>
        <strain evidence="2">cv. G240</strain>
    </source>
</reference>
<evidence type="ECO:0000313" key="1">
    <source>
        <dbReference type="EMBL" id="KAF5942009.1"/>
    </source>
</evidence>
<keyword evidence="2" id="KW-1185">Reference proteome</keyword>